<proteinExistence type="predicted"/>
<organism evidence="1 2">
    <name type="scientific">Rhizopogon vesiculosus</name>
    <dbReference type="NCBI Taxonomy" id="180088"/>
    <lineage>
        <taxon>Eukaryota</taxon>
        <taxon>Fungi</taxon>
        <taxon>Dikarya</taxon>
        <taxon>Basidiomycota</taxon>
        <taxon>Agaricomycotina</taxon>
        <taxon>Agaricomycetes</taxon>
        <taxon>Agaricomycetidae</taxon>
        <taxon>Boletales</taxon>
        <taxon>Suillineae</taxon>
        <taxon>Rhizopogonaceae</taxon>
        <taxon>Rhizopogon</taxon>
    </lineage>
</organism>
<dbReference type="Gene3D" id="2.80.10.50">
    <property type="match status" value="1"/>
</dbReference>
<protein>
    <recommendedName>
        <fullName evidence="3">Ricin B lectin domain-containing protein</fullName>
    </recommendedName>
</protein>
<dbReference type="AlphaFoldDB" id="A0A1J8QD91"/>
<reference evidence="1 2" key="1">
    <citation type="submission" date="2016-03" db="EMBL/GenBank/DDBJ databases">
        <title>Comparative genomics of the ectomycorrhizal sister species Rhizopogon vinicolor and Rhizopogon vesiculosus (Basidiomycota: Boletales) reveals a divergence of the mating type B locus.</title>
        <authorList>
            <person name="Mujic A.B."/>
            <person name="Kuo A."/>
            <person name="Tritt A."/>
            <person name="Lipzen A."/>
            <person name="Chen C."/>
            <person name="Johnson J."/>
            <person name="Sharma A."/>
            <person name="Barry K."/>
            <person name="Grigoriev I.V."/>
            <person name="Spatafora J.W."/>
        </authorList>
    </citation>
    <scope>NUCLEOTIDE SEQUENCE [LARGE SCALE GENOMIC DNA]</scope>
    <source>
        <strain evidence="1 2">AM-OR11-056</strain>
    </source>
</reference>
<comment type="caution">
    <text evidence="1">The sequence shown here is derived from an EMBL/GenBank/DDBJ whole genome shotgun (WGS) entry which is preliminary data.</text>
</comment>
<gene>
    <name evidence="1" type="ORF">AZE42_01779</name>
</gene>
<evidence type="ECO:0000313" key="1">
    <source>
        <dbReference type="EMBL" id="OJA18623.1"/>
    </source>
</evidence>
<evidence type="ECO:0000313" key="2">
    <source>
        <dbReference type="Proteomes" id="UP000183567"/>
    </source>
</evidence>
<dbReference type="OrthoDB" id="2671844at2759"/>
<dbReference type="Proteomes" id="UP000183567">
    <property type="component" value="Unassembled WGS sequence"/>
</dbReference>
<sequence length="135" mass="15286">MAATLSDGVYQIQNVAYTESYIGLQYHDIIVAGRHQTQVDDPHIKWTVKVDESGHKITISSGDRYIGAVAEKVVYYKESFKWDLSSRDVGRWFIRDPTSGLGLYLPNENDGTEVDLTRDGAGDVSYWYFESPLTE</sequence>
<keyword evidence="2" id="KW-1185">Reference proteome</keyword>
<evidence type="ECO:0008006" key="3">
    <source>
        <dbReference type="Google" id="ProtNLM"/>
    </source>
</evidence>
<name>A0A1J8QD91_9AGAM</name>
<dbReference type="EMBL" id="LVVM01001402">
    <property type="protein sequence ID" value="OJA18623.1"/>
    <property type="molecule type" value="Genomic_DNA"/>
</dbReference>
<accession>A0A1J8QD91</accession>